<protein>
    <recommendedName>
        <fullName evidence="3">HNH endonuclease</fullName>
    </recommendedName>
</protein>
<accession>A0ABN4MJV2</accession>
<evidence type="ECO:0000313" key="1">
    <source>
        <dbReference type="EMBL" id="AMQ82396.1"/>
    </source>
</evidence>
<keyword evidence="2" id="KW-1185">Reference proteome</keyword>
<dbReference type="Proteomes" id="UP000075187">
    <property type="component" value="Chromosome"/>
</dbReference>
<evidence type="ECO:0000313" key="2">
    <source>
        <dbReference type="Proteomes" id="UP000075187"/>
    </source>
</evidence>
<name>A0ABN4MJV2_9PSED</name>
<proteinExistence type="predicted"/>
<organism evidence="1 2">
    <name type="scientific">Pseudomonas glycinae</name>
    <dbReference type="NCBI Taxonomy" id="1785145"/>
    <lineage>
        <taxon>Bacteria</taxon>
        <taxon>Pseudomonadati</taxon>
        <taxon>Pseudomonadota</taxon>
        <taxon>Gammaproteobacteria</taxon>
        <taxon>Pseudomonadales</taxon>
        <taxon>Pseudomonadaceae</taxon>
        <taxon>Pseudomonas</taxon>
    </lineage>
</organism>
<evidence type="ECO:0008006" key="3">
    <source>
        <dbReference type="Google" id="ProtNLM"/>
    </source>
</evidence>
<reference evidence="1" key="1">
    <citation type="submission" date="2017-12" db="EMBL/GenBank/DDBJ databases">
        <title>Pseudomonas sp. MS586 complete sequence.</title>
        <authorList>
            <person name="Lu S."/>
            <person name="Deng P."/>
        </authorList>
    </citation>
    <scope>NUCLEOTIDE SEQUENCE</scope>
    <source>
        <strain evidence="1">MS586</strain>
    </source>
</reference>
<sequence>MIATAVVEPGKACELQSAVHSVELSDSEVASMSRDDFKQSTIKRLRDRVAHRCSNPSCRVATSAPQDEEGVTNVGKAAHICAASPGGARFDAGMTSNERKAFSNGIWLCANHADEIDRDVNTYTVELLKAWKKQAEATAKAELGKRQPSAQDAPDLLAMTLTGLPKSFLPTAIQNAHTATAQVLSQTDPRFDVITKYDPHHGTVFQVNAKENVQLAMTVGGKDAPVAATGFNALFEHGQSLELDMTNVAIQGSPLFDAIVDMTKGAGGKMQFFRPPTRVIQKIILTDPDTLEPLVLDDMPGEIVWGTKSFRLRGESMAGMLKLVAEVDDGGAVSNVNFNISVECWQSRPVNQLPWFSKIAQFAEAALNGWKVSLIVELDGERLYVMSINLRPEGFKRLTTLMTYLQWARRLTEFLGISINVDLTSGLTDEDYVELKDSVDAIDGFYKPLESIKFPIRSATRMGEDEASQFQNQRYRFKEFDASEQKDINVFGQAVSLPPVHIMIRNGLLELVRYENTIASFHIYPLEDFDAYCRFAQKP</sequence>
<dbReference type="EMBL" id="CP014205">
    <property type="protein sequence ID" value="AMQ82396.1"/>
    <property type="molecule type" value="Genomic_DNA"/>
</dbReference>
<gene>
    <name evidence="1" type="ORF">AWU82_03585</name>
</gene>